<reference evidence="1 2" key="2">
    <citation type="submission" date="2016-08" db="EMBL/GenBank/DDBJ databases">
        <title>Pervasive Adenine N6-methylation of Active Genes in Fungi.</title>
        <authorList>
            <consortium name="DOE Joint Genome Institute"/>
            <person name="Mondo S.J."/>
            <person name="Dannebaum R.O."/>
            <person name="Kuo R.C."/>
            <person name="Labutti K."/>
            <person name="Haridas S."/>
            <person name="Kuo A."/>
            <person name="Salamov A."/>
            <person name="Ahrendt S.R."/>
            <person name="Lipzen A."/>
            <person name="Sullivan W."/>
            <person name="Andreopoulos W.B."/>
            <person name="Clum A."/>
            <person name="Lindquist E."/>
            <person name="Daum C."/>
            <person name="Ramamoorthy G.K."/>
            <person name="Gryganskyi A."/>
            <person name="Culley D."/>
            <person name="Magnuson J.K."/>
            <person name="James T.Y."/>
            <person name="O'Malley M.A."/>
            <person name="Stajich J.E."/>
            <person name="Spatafora J.W."/>
            <person name="Visel A."/>
            <person name="Grigoriev I.V."/>
        </authorList>
    </citation>
    <scope>NUCLEOTIDE SEQUENCE [LARGE SCALE GENOMIC DNA]</scope>
    <source>
        <strain evidence="2">finn</strain>
    </source>
</reference>
<proteinExistence type="predicted"/>
<organism evidence="1 2">
    <name type="scientific">Piromyces finnis</name>
    <dbReference type="NCBI Taxonomy" id="1754191"/>
    <lineage>
        <taxon>Eukaryota</taxon>
        <taxon>Fungi</taxon>
        <taxon>Fungi incertae sedis</taxon>
        <taxon>Chytridiomycota</taxon>
        <taxon>Chytridiomycota incertae sedis</taxon>
        <taxon>Neocallimastigomycetes</taxon>
        <taxon>Neocallimastigales</taxon>
        <taxon>Neocallimastigaceae</taxon>
        <taxon>Piromyces</taxon>
    </lineage>
</organism>
<evidence type="ECO:0000313" key="2">
    <source>
        <dbReference type="Proteomes" id="UP000193719"/>
    </source>
</evidence>
<dbReference type="AlphaFoldDB" id="A0A1Y1UTU8"/>
<dbReference type="EMBL" id="MCFH01000089">
    <property type="protein sequence ID" value="ORX41443.1"/>
    <property type="molecule type" value="Genomic_DNA"/>
</dbReference>
<evidence type="ECO:0000313" key="1">
    <source>
        <dbReference type="EMBL" id="ORX41443.1"/>
    </source>
</evidence>
<name>A0A1Y1UTU8_9FUNG</name>
<dbReference type="Proteomes" id="UP000193719">
    <property type="component" value="Unassembled WGS sequence"/>
</dbReference>
<protein>
    <submittedName>
        <fullName evidence="1">Uncharacterized protein</fullName>
    </submittedName>
</protein>
<comment type="caution">
    <text evidence="1">The sequence shown here is derived from an EMBL/GenBank/DDBJ whole genome shotgun (WGS) entry which is preliminary data.</text>
</comment>
<gene>
    <name evidence="1" type="ORF">BCR36DRAFT_339555</name>
</gene>
<sequence length="260" mass="31207">MDIIEFIRSLLNDRRSFEHEIIINNECFPFFEGINIIDCNKLSKDQYIIKYKENMNSNINYSTIFSLFNVLEKKYKEKTFKYNFDLKDTTKTNFYISINISTHIFKEVYNKIIKLDLPNTCQYAFAFIEELHFYHYFNNCYTEIYPYNQNLIKVDKVKDIENSDNYIVIKCCHDSIKITKDKITFSERDTYDNIICKILECLNNSNEQILIRFTPCNASFIYPIAINFQIFDLMIYANGLYPYIYTNESENLIKDKEKVI</sequence>
<keyword evidence="2" id="KW-1185">Reference proteome</keyword>
<feature type="non-terminal residue" evidence="1">
    <location>
        <position position="260"/>
    </location>
</feature>
<dbReference type="OrthoDB" id="2170261at2759"/>
<accession>A0A1Y1UTU8</accession>
<reference evidence="1 2" key="1">
    <citation type="submission" date="2016-08" db="EMBL/GenBank/DDBJ databases">
        <title>Genomes of anaerobic fungi encode conserved fungal cellulosomes for biomass hydrolysis.</title>
        <authorList>
            <consortium name="DOE Joint Genome Institute"/>
            <person name="Haitjema C.H."/>
            <person name="Gilmore S.P."/>
            <person name="Henske J.K."/>
            <person name="Solomon K.V."/>
            <person name="De Groot R."/>
            <person name="Kuo A."/>
            <person name="Mondo S.J."/>
            <person name="Salamov A.A."/>
            <person name="Labutti K."/>
            <person name="Zhao Z."/>
            <person name="Chiniquy J."/>
            <person name="Barry K."/>
            <person name="Brewer H.M."/>
            <person name="Purvine S.O."/>
            <person name="Wright A.T."/>
            <person name="Boxma B."/>
            <person name="Van Alen T."/>
            <person name="Hackstein J.H."/>
            <person name="Baker S.E."/>
            <person name="Grigoriev I.V."/>
            <person name="O'Malley M.A."/>
        </authorList>
    </citation>
    <scope>NUCLEOTIDE SEQUENCE [LARGE SCALE GENOMIC DNA]</scope>
    <source>
        <strain evidence="2">finn</strain>
    </source>
</reference>